<feature type="region of interest" description="Disordered" evidence="1">
    <location>
        <begin position="89"/>
        <end position="118"/>
    </location>
</feature>
<gene>
    <name evidence="2" type="ORF">PRUPE_7G043900</name>
</gene>
<sequence>MASQVGRVIHDQNLNVQSNGASVVGKADTVKTQGKGGLGGRKALGDLSNSGKPALNQVSKKQHSKNFATGASIVGKGDVLKTQMRGLGGRKPLGDISNSGKPVLSQASKKQSSKNVPVVEEATSLPKIIHDASTGKGVFKASEKVQTHSRNTLSHISNSVKPNLQKNHSMKLKVMAEEPLCPSAIAEEGFLHNHQECIKAQNKAMDLDQLLMNFSELKPESPLRCKNLEEMSEKLDSPPPVFESPKYYTPYENFDELSDKLDYPPIDYTDFPWISEDCDFKLMSPNH</sequence>
<dbReference type="EMBL" id="CM007657">
    <property type="protein sequence ID" value="ONH94983.1"/>
    <property type="molecule type" value="Genomic_DNA"/>
</dbReference>
<dbReference type="InterPro" id="IPR039326">
    <property type="entry name" value="Patronus"/>
</dbReference>
<reference evidence="2 3" key="1">
    <citation type="journal article" date="2013" name="Nat. Genet.">
        <title>The high-quality draft genome of peach (Prunus persica) identifies unique patterns of genetic diversity, domestication and genome evolution.</title>
        <authorList>
            <consortium name="International Peach Genome Initiative"/>
            <person name="Verde I."/>
            <person name="Abbott A.G."/>
            <person name="Scalabrin S."/>
            <person name="Jung S."/>
            <person name="Shu S."/>
            <person name="Marroni F."/>
            <person name="Zhebentyayeva T."/>
            <person name="Dettori M.T."/>
            <person name="Grimwood J."/>
            <person name="Cattonaro F."/>
            <person name="Zuccolo A."/>
            <person name="Rossini L."/>
            <person name="Jenkins J."/>
            <person name="Vendramin E."/>
            <person name="Meisel L.A."/>
            <person name="Decroocq V."/>
            <person name="Sosinski B."/>
            <person name="Prochnik S."/>
            <person name="Mitros T."/>
            <person name="Policriti A."/>
            <person name="Cipriani G."/>
            <person name="Dondini L."/>
            <person name="Ficklin S."/>
            <person name="Goodstein D.M."/>
            <person name="Xuan P."/>
            <person name="Del Fabbro C."/>
            <person name="Aramini V."/>
            <person name="Copetti D."/>
            <person name="Gonzalez S."/>
            <person name="Horner D.S."/>
            <person name="Falchi R."/>
            <person name="Lucas S."/>
            <person name="Mica E."/>
            <person name="Maldonado J."/>
            <person name="Lazzari B."/>
            <person name="Bielenberg D."/>
            <person name="Pirona R."/>
            <person name="Miculan M."/>
            <person name="Barakat A."/>
            <person name="Testolin R."/>
            <person name="Stella A."/>
            <person name="Tartarini S."/>
            <person name="Tonutti P."/>
            <person name="Arus P."/>
            <person name="Orellana A."/>
            <person name="Wells C."/>
            <person name="Main D."/>
            <person name="Vizzotto G."/>
            <person name="Silva H."/>
            <person name="Salamini F."/>
            <person name="Schmutz J."/>
            <person name="Morgante M."/>
            <person name="Rokhsar D.S."/>
        </authorList>
    </citation>
    <scope>NUCLEOTIDE SEQUENCE [LARGE SCALE GENOMIC DNA]</scope>
    <source>
        <strain evidence="3">cv. Nemared</strain>
    </source>
</reference>
<evidence type="ECO:0000313" key="2">
    <source>
        <dbReference type="EMBL" id="ONH94983.1"/>
    </source>
</evidence>
<feature type="compositionally biased region" description="Polar residues" evidence="1">
    <location>
        <begin position="96"/>
        <end position="115"/>
    </location>
</feature>
<dbReference type="OrthoDB" id="1902316at2759"/>
<dbReference type="PANTHER" id="PTHR35125:SF2">
    <property type="entry name" value="PROTEIN PATRONUS 2-LIKE"/>
    <property type="match status" value="1"/>
</dbReference>
<dbReference type="PANTHER" id="PTHR35125">
    <property type="entry name" value="NEURON NAVIGATOR 1-LIKE-RELATED"/>
    <property type="match status" value="1"/>
</dbReference>
<dbReference type="Gramene" id="ONH94984">
    <property type="protein sequence ID" value="ONH94984"/>
    <property type="gene ID" value="PRUPE_7G043900"/>
</dbReference>
<evidence type="ECO:0000313" key="3">
    <source>
        <dbReference type="Proteomes" id="UP000006882"/>
    </source>
</evidence>
<proteinExistence type="predicted"/>
<feature type="region of interest" description="Disordered" evidence="1">
    <location>
        <begin position="20"/>
        <end position="55"/>
    </location>
</feature>
<name>A0A251N6P1_PRUPE</name>
<dbReference type="GO" id="GO:0007346">
    <property type="term" value="P:regulation of mitotic cell cycle"/>
    <property type="evidence" value="ECO:0007669"/>
    <property type="project" value="InterPro"/>
</dbReference>
<dbReference type="AlphaFoldDB" id="A0A251N6P1"/>
<organism evidence="2 3">
    <name type="scientific">Prunus persica</name>
    <name type="common">Peach</name>
    <name type="synonym">Amygdalus persica</name>
    <dbReference type="NCBI Taxonomy" id="3760"/>
    <lineage>
        <taxon>Eukaryota</taxon>
        <taxon>Viridiplantae</taxon>
        <taxon>Streptophyta</taxon>
        <taxon>Embryophyta</taxon>
        <taxon>Tracheophyta</taxon>
        <taxon>Spermatophyta</taxon>
        <taxon>Magnoliopsida</taxon>
        <taxon>eudicotyledons</taxon>
        <taxon>Gunneridae</taxon>
        <taxon>Pentapetalae</taxon>
        <taxon>rosids</taxon>
        <taxon>fabids</taxon>
        <taxon>Rosales</taxon>
        <taxon>Rosaceae</taxon>
        <taxon>Amygdaloideae</taxon>
        <taxon>Amygdaleae</taxon>
        <taxon>Prunus</taxon>
    </lineage>
</organism>
<reference evidence="2" key="2">
    <citation type="submission" date="2016-12" db="EMBL/GenBank/DDBJ databases">
        <title>WGS assembly of Prunus persica.</title>
        <authorList>
            <person name="Verde I."/>
            <person name="Jenkins J."/>
            <person name="Dondini L."/>
            <person name="Micali S."/>
            <person name="Pagliarani G."/>
            <person name="Vendramin E."/>
            <person name="Paris R."/>
            <person name="Aramini V."/>
            <person name="Gazza L."/>
            <person name="Rossini L."/>
            <person name="Bassi D."/>
            <person name="Troggio M."/>
            <person name="Shu S."/>
            <person name="Grimwood J.H."/>
            <person name="Tartarini S."/>
            <person name="Dettori M.T."/>
            <person name="Schmutz J."/>
        </authorList>
    </citation>
    <scope>NUCLEOTIDE SEQUENCE</scope>
</reference>
<evidence type="ECO:0000256" key="1">
    <source>
        <dbReference type="SAM" id="MobiDB-lite"/>
    </source>
</evidence>
<dbReference type="Gramene" id="ONH94983">
    <property type="protein sequence ID" value="ONH94983"/>
    <property type="gene ID" value="PRUPE_7G043900"/>
</dbReference>
<dbReference type="Proteomes" id="UP000006882">
    <property type="component" value="Chromosome G7"/>
</dbReference>
<protein>
    <submittedName>
        <fullName evidence="2">Uncharacterized protein</fullName>
    </submittedName>
</protein>
<dbReference type="EMBL" id="CM007657">
    <property type="protein sequence ID" value="ONH94984.1"/>
    <property type="molecule type" value="Genomic_DNA"/>
</dbReference>
<keyword evidence="3" id="KW-1185">Reference proteome</keyword>
<accession>A0A251N6P1</accession>